<dbReference type="PANTHER" id="PTHR10281:SF4">
    <property type="entry name" value="NEUFERRICIN"/>
    <property type="match status" value="1"/>
</dbReference>
<dbReference type="GO" id="GO:0012505">
    <property type="term" value="C:endomembrane system"/>
    <property type="evidence" value="ECO:0007669"/>
    <property type="project" value="TreeGrafter"/>
</dbReference>
<comment type="similarity">
    <text evidence="2">Belongs to the cytochrome b5 family. MAPR subfamily.</text>
</comment>
<keyword evidence="7" id="KW-1185">Reference proteome</keyword>
<evidence type="ECO:0000256" key="3">
    <source>
        <dbReference type="ARBA" id="ARBA00039568"/>
    </source>
</evidence>
<evidence type="ECO:0000256" key="2">
    <source>
        <dbReference type="ARBA" id="ARBA00038357"/>
    </source>
</evidence>
<dbReference type="PANTHER" id="PTHR10281">
    <property type="entry name" value="MEMBRANE-ASSOCIATED PROGESTERONE RECEPTOR COMPONENT-RELATED"/>
    <property type="match status" value="1"/>
</dbReference>
<protein>
    <recommendedName>
        <fullName evidence="3">Neuferricin</fullName>
    </recommendedName>
    <alternativeName>
        <fullName evidence="4">Cytochrome b5 domain-containing protein 2</fullName>
    </alternativeName>
</protein>
<dbReference type="InterPro" id="IPR036400">
    <property type="entry name" value="Cyt_B5-like_heme/steroid_sf"/>
</dbReference>
<dbReference type="KEGG" id="emc:129344437"/>
<organism evidence="7 8">
    <name type="scientific">Eublepharis macularius</name>
    <name type="common">Leopard gecko</name>
    <name type="synonym">Cyrtodactylus macularius</name>
    <dbReference type="NCBI Taxonomy" id="481883"/>
    <lineage>
        <taxon>Eukaryota</taxon>
        <taxon>Metazoa</taxon>
        <taxon>Chordata</taxon>
        <taxon>Craniata</taxon>
        <taxon>Vertebrata</taxon>
        <taxon>Euteleostomi</taxon>
        <taxon>Lepidosauria</taxon>
        <taxon>Squamata</taxon>
        <taxon>Bifurcata</taxon>
        <taxon>Gekkota</taxon>
        <taxon>Eublepharidae</taxon>
        <taxon>Eublepharinae</taxon>
        <taxon>Eublepharis</taxon>
    </lineage>
</organism>
<dbReference type="SUPFAM" id="SSF55856">
    <property type="entry name" value="Cytochrome b5-like heme/steroid binding domain"/>
    <property type="match status" value="1"/>
</dbReference>
<accession>A0AA97KEX9</accession>
<reference evidence="8" key="1">
    <citation type="submission" date="2025-08" db="UniProtKB">
        <authorList>
            <consortium name="RefSeq"/>
        </authorList>
    </citation>
    <scope>IDENTIFICATION</scope>
    <source>
        <tissue evidence="8">Blood</tissue>
    </source>
</reference>
<dbReference type="Gene3D" id="3.10.120.10">
    <property type="entry name" value="Cytochrome b5-like heme/steroid binding domain"/>
    <property type="match status" value="1"/>
</dbReference>
<feature type="compositionally biased region" description="Basic and acidic residues" evidence="5">
    <location>
        <begin position="240"/>
        <end position="251"/>
    </location>
</feature>
<dbReference type="GeneID" id="129344437"/>
<evidence type="ECO:0000256" key="4">
    <source>
        <dbReference type="ARBA" id="ARBA00042241"/>
    </source>
</evidence>
<proteinExistence type="inferred from homology"/>
<dbReference type="Proteomes" id="UP001190640">
    <property type="component" value="Chromosome 17"/>
</dbReference>
<feature type="domain" description="Cytochrome b5 heme-binding" evidence="6">
    <location>
        <begin position="39"/>
        <end position="135"/>
    </location>
</feature>
<dbReference type="InterPro" id="IPR050577">
    <property type="entry name" value="MAPR/NEUFC/NENF-like"/>
</dbReference>
<evidence type="ECO:0000259" key="6">
    <source>
        <dbReference type="SMART" id="SM01117"/>
    </source>
</evidence>
<evidence type="ECO:0000313" key="7">
    <source>
        <dbReference type="Proteomes" id="UP001190640"/>
    </source>
</evidence>
<dbReference type="GO" id="GO:0016020">
    <property type="term" value="C:membrane"/>
    <property type="evidence" value="ECO:0007669"/>
    <property type="project" value="TreeGrafter"/>
</dbReference>
<comment type="function">
    <text evidence="1">Heme-binding protein which promotes neuronal but not astrocyte differentiation.</text>
</comment>
<gene>
    <name evidence="8" type="primary">LOC129344437</name>
</gene>
<dbReference type="RefSeq" id="XP_054857035.1">
    <property type="nucleotide sequence ID" value="XM_055001060.1"/>
</dbReference>
<dbReference type="AlphaFoldDB" id="A0AA97KEX9"/>
<evidence type="ECO:0000313" key="8">
    <source>
        <dbReference type="RefSeq" id="XP_054857035.1"/>
    </source>
</evidence>
<evidence type="ECO:0000256" key="1">
    <source>
        <dbReference type="ARBA" id="ARBA00037690"/>
    </source>
</evidence>
<feature type="compositionally biased region" description="Low complexity" evidence="5">
    <location>
        <begin position="226"/>
        <end position="237"/>
    </location>
</feature>
<dbReference type="InterPro" id="IPR001199">
    <property type="entry name" value="Cyt_B5-like_heme/steroid-bd"/>
</dbReference>
<sequence length="264" mass="29428">MLRGALAALSLGLVASWLWGRRFDPRSWLWQTRDEERVLSAAELSRYTGGVQSRGLYLAVLGRVFDVERGHKHYGPGGAYSFFSGKDASRAFATGDFTEKGLVDDIAGLSPSEMLTIHNWLSFYSKNYVLIGKVAGRFYDEDGNPTLLLQQAQALIDEGQRLQTQEEEKKQLFPPCNAEWRSASGSRVWCSKQSGGISRDWTGVPRKMYEPGSRGSHCVCVRTEGPPSEQSSSQQPSNRGDLDNPKLQEYEGCHPLSNWCALKD</sequence>
<name>A0AA97KEX9_EUBMA</name>
<feature type="region of interest" description="Disordered" evidence="5">
    <location>
        <begin position="221"/>
        <end position="251"/>
    </location>
</feature>
<dbReference type="SMART" id="SM01117">
    <property type="entry name" value="Cyt-b5"/>
    <property type="match status" value="1"/>
</dbReference>
<evidence type="ECO:0000256" key="5">
    <source>
        <dbReference type="SAM" id="MobiDB-lite"/>
    </source>
</evidence>
<dbReference type="Pfam" id="PF00173">
    <property type="entry name" value="Cyt-b5"/>
    <property type="match status" value="1"/>
</dbReference>